<comment type="caution">
    <text evidence="2">The sequence shown here is derived from an EMBL/GenBank/DDBJ whole genome shotgun (WGS) entry which is preliminary data.</text>
</comment>
<dbReference type="Proteomes" id="UP001649381">
    <property type="component" value="Unassembled WGS sequence"/>
</dbReference>
<proteinExistence type="predicted"/>
<dbReference type="EMBL" id="JAKIJS010000001">
    <property type="protein sequence ID" value="MCF6139091.1"/>
    <property type="molecule type" value="Genomic_DNA"/>
</dbReference>
<gene>
    <name evidence="2" type="primary">yycI</name>
    <name evidence="2" type="ORF">L2716_15230</name>
</gene>
<dbReference type="RefSeq" id="WP_236337712.1">
    <property type="nucleotide sequence ID" value="NZ_JAKIJS010000001.1"/>
</dbReference>
<feature type="domain" description="Regulatory protein YycH-like" evidence="1">
    <location>
        <begin position="45"/>
        <end position="247"/>
    </location>
</feature>
<evidence type="ECO:0000313" key="2">
    <source>
        <dbReference type="EMBL" id="MCF6139091.1"/>
    </source>
</evidence>
<accession>A0ABS9H4U6</accession>
<dbReference type="Gene3D" id="3.30.310.160">
    <property type="entry name" value="YycH protein, domain 2"/>
    <property type="match status" value="1"/>
</dbReference>
<evidence type="ECO:0000313" key="3">
    <source>
        <dbReference type="Proteomes" id="UP001649381"/>
    </source>
</evidence>
<dbReference type="InterPro" id="IPR042274">
    <property type="entry name" value="YycH/YycI_2"/>
</dbReference>
<reference evidence="2 3" key="1">
    <citation type="submission" date="2022-01" db="EMBL/GenBank/DDBJ databases">
        <title>Alkalihalobacillus sp. EGI L200015, a novel bacterium isolated from a salt lake sediment.</title>
        <authorList>
            <person name="Gao L."/>
            <person name="Fang B.-Z."/>
            <person name="Li W.-J."/>
        </authorList>
    </citation>
    <scope>NUCLEOTIDE SEQUENCE [LARGE SCALE GENOMIC DNA]</scope>
    <source>
        <strain evidence="2 3">KCTC 12718</strain>
    </source>
</reference>
<keyword evidence="3" id="KW-1185">Reference proteome</keyword>
<protein>
    <submittedName>
        <fullName evidence="2">Two-component system regulatory protein YycI</fullName>
    </submittedName>
</protein>
<organism evidence="2 3">
    <name type="scientific">Pseudalkalibacillus berkeleyi</name>
    <dbReference type="NCBI Taxonomy" id="1069813"/>
    <lineage>
        <taxon>Bacteria</taxon>
        <taxon>Bacillati</taxon>
        <taxon>Bacillota</taxon>
        <taxon>Bacilli</taxon>
        <taxon>Bacillales</taxon>
        <taxon>Fictibacillaceae</taxon>
        <taxon>Pseudalkalibacillus</taxon>
    </lineage>
</organism>
<dbReference type="Pfam" id="PF09648">
    <property type="entry name" value="YycI"/>
    <property type="match status" value="1"/>
</dbReference>
<sequence>MDWKNIKTIFIFTFLILNLYLGTEFNNKVNPDLDVLNPETQEKLEDIQYSGKLPKIENKKISMISSTSKKFTEEDIDEFLNKNSNQELTIESEEENVMSAKLKKPYSINAESGDLTSQLEHFVDANIPDAEDYVYWKHDQERNIFVFRQQLDRVPFYFSENVAGNNLTGLIELIPDDSGNIASYRLTKMDVNKQEKVEKGLKAEEAVLLPGIGTTLEKIELVYFTGIHNEGWKVFVPSWHIITENGEWMVDVTNSTEVTKLDEKTESEVD</sequence>
<dbReference type="InterPro" id="IPR018604">
    <property type="entry name" value="YycI-like"/>
</dbReference>
<name>A0ABS9H4U6_9BACL</name>
<evidence type="ECO:0000259" key="1">
    <source>
        <dbReference type="Pfam" id="PF09648"/>
    </source>
</evidence>